<dbReference type="GO" id="GO:0008270">
    <property type="term" value="F:zinc ion binding"/>
    <property type="evidence" value="ECO:0007669"/>
    <property type="project" value="UniProtKB-KW"/>
</dbReference>
<dbReference type="AlphaFoldDB" id="A0AAV7JTS4"/>
<dbReference type="InterPro" id="IPR001258">
    <property type="entry name" value="NHL_repeat"/>
</dbReference>
<evidence type="ECO:0000256" key="1">
    <source>
        <dbReference type="ARBA" id="ARBA00022737"/>
    </source>
</evidence>
<dbReference type="Gene3D" id="2.120.10.30">
    <property type="entry name" value="TolB, C-terminal domain"/>
    <property type="match status" value="2"/>
</dbReference>
<dbReference type="CDD" id="cd05819">
    <property type="entry name" value="NHL"/>
    <property type="match status" value="1"/>
</dbReference>
<dbReference type="InterPro" id="IPR011042">
    <property type="entry name" value="6-blade_b-propeller_TolB-like"/>
</dbReference>
<sequence length="405" mass="46745">MATFLRDNTAGSDENVFKKIRKRLEEKFDSIIQKVVERREALIVQLELLEREYETQVLQLEEMKSSKSQMEHLFSNLKSETSRKSFRKSINDFAEEVQYASKVEYPELSFVCETNDLEWRISQLGVLSKTMKNELIPIKYDNISRPLKSFGKIGSGKGEFYNPRGVFVDNKYDRIFVADKNIRIQVWTINGDYLSAFGKGVLRWPWEIMLCDDNLYISDIETHFVTKWCSTNFSFIALSKTTKGSNLGQLCGPAGLDIDSGEVFVVECENNRISVFDLNLCFKRIMANSMINTSYCLRIRSNTIYIVEMTGIIKLFSKADQLMRTIYKHENFSNNIFHFNFDSARNFLVSDTSRNSLFILSPDGEIIHFICFKAWNLENPFGIDVTRGGNLVISFNSRHSAVSIL</sequence>
<dbReference type="PROSITE" id="PS51125">
    <property type="entry name" value="NHL"/>
    <property type="match status" value="1"/>
</dbReference>
<dbReference type="GO" id="GO:0043161">
    <property type="term" value="P:proteasome-mediated ubiquitin-dependent protein catabolic process"/>
    <property type="evidence" value="ECO:0007669"/>
    <property type="project" value="TreeGrafter"/>
</dbReference>
<evidence type="ECO:0000256" key="3">
    <source>
        <dbReference type="SAM" id="Coils"/>
    </source>
</evidence>
<proteinExistence type="predicted"/>
<accession>A0AAV7JTS4</accession>
<feature type="coiled-coil region" evidence="3">
    <location>
        <begin position="32"/>
        <end position="80"/>
    </location>
</feature>
<dbReference type="GO" id="GO:0000209">
    <property type="term" value="P:protein polyubiquitination"/>
    <property type="evidence" value="ECO:0007669"/>
    <property type="project" value="TreeGrafter"/>
</dbReference>
<protein>
    <submittedName>
        <fullName evidence="4">PEP-CTERM domain protein</fullName>
    </submittedName>
</protein>
<keyword evidence="1" id="KW-0677">Repeat</keyword>
<comment type="caution">
    <text evidence="4">The sequence shown here is derived from an EMBL/GenBank/DDBJ whole genome shotgun (WGS) entry which is preliminary data.</text>
</comment>
<feature type="repeat" description="NHL" evidence="2">
    <location>
        <begin position="237"/>
        <end position="279"/>
    </location>
</feature>
<name>A0AAV7JTS4_9METZ</name>
<reference evidence="4 5" key="1">
    <citation type="journal article" date="2023" name="BMC Biol.">
        <title>The compact genome of the sponge Oopsacas minuta (Hexactinellida) is lacking key metazoan core genes.</title>
        <authorList>
            <person name="Santini S."/>
            <person name="Schenkelaars Q."/>
            <person name="Jourda C."/>
            <person name="Duchesne M."/>
            <person name="Belahbib H."/>
            <person name="Rocher C."/>
            <person name="Selva M."/>
            <person name="Riesgo A."/>
            <person name="Vervoort M."/>
            <person name="Leys S.P."/>
            <person name="Kodjabachian L."/>
            <person name="Le Bivic A."/>
            <person name="Borchiellini C."/>
            <person name="Claverie J.M."/>
            <person name="Renard E."/>
        </authorList>
    </citation>
    <scope>NUCLEOTIDE SEQUENCE [LARGE SCALE GENOMIC DNA]</scope>
    <source>
        <strain evidence="4">SPO-2</strain>
    </source>
</reference>
<dbReference type="EMBL" id="JAKMXF010000300">
    <property type="protein sequence ID" value="KAI6652065.1"/>
    <property type="molecule type" value="Genomic_DNA"/>
</dbReference>
<evidence type="ECO:0000256" key="2">
    <source>
        <dbReference type="PROSITE-ProRule" id="PRU00504"/>
    </source>
</evidence>
<dbReference type="InterPro" id="IPR050952">
    <property type="entry name" value="TRIM-NHL_E3_ligases"/>
</dbReference>
<dbReference type="Pfam" id="PF01436">
    <property type="entry name" value="NHL"/>
    <property type="match status" value="1"/>
</dbReference>
<keyword evidence="3" id="KW-0175">Coiled coil</keyword>
<dbReference type="PANTHER" id="PTHR24104:SF25">
    <property type="entry name" value="PROTEIN LIN-41"/>
    <property type="match status" value="1"/>
</dbReference>
<keyword evidence="5" id="KW-1185">Reference proteome</keyword>
<dbReference type="SUPFAM" id="SSF63829">
    <property type="entry name" value="Calcium-dependent phosphotriesterase"/>
    <property type="match status" value="1"/>
</dbReference>
<dbReference type="GO" id="GO:0061630">
    <property type="term" value="F:ubiquitin protein ligase activity"/>
    <property type="evidence" value="ECO:0007669"/>
    <property type="project" value="TreeGrafter"/>
</dbReference>
<evidence type="ECO:0000313" key="4">
    <source>
        <dbReference type="EMBL" id="KAI6652065.1"/>
    </source>
</evidence>
<dbReference type="PANTHER" id="PTHR24104">
    <property type="entry name" value="E3 UBIQUITIN-PROTEIN LIGASE NHLRC1-RELATED"/>
    <property type="match status" value="1"/>
</dbReference>
<dbReference type="Proteomes" id="UP001165289">
    <property type="component" value="Unassembled WGS sequence"/>
</dbReference>
<organism evidence="4 5">
    <name type="scientific">Oopsacas minuta</name>
    <dbReference type="NCBI Taxonomy" id="111878"/>
    <lineage>
        <taxon>Eukaryota</taxon>
        <taxon>Metazoa</taxon>
        <taxon>Porifera</taxon>
        <taxon>Hexactinellida</taxon>
        <taxon>Hexasterophora</taxon>
        <taxon>Lyssacinosida</taxon>
        <taxon>Leucopsacidae</taxon>
        <taxon>Oopsacas</taxon>
    </lineage>
</organism>
<gene>
    <name evidence="4" type="ORF">LOD99_4610</name>
</gene>
<evidence type="ECO:0000313" key="5">
    <source>
        <dbReference type="Proteomes" id="UP001165289"/>
    </source>
</evidence>